<keyword evidence="8 10" id="KW-0472">Membrane</keyword>
<dbReference type="Proteomes" id="UP000807342">
    <property type="component" value="Unassembled WGS sequence"/>
</dbReference>
<keyword evidence="14" id="KW-1185">Reference proteome</keyword>
<evidence type="ECO:0000256" key="3">
    <source>
        <dbReference type="ARBA" id="ARBA00022792"/>
    </source>
</evidence>
<dbReference type="AlphaFoldDB" id="A0A9P6CB66"/>
<evidence type="ECO:0000313" key="13">
    <source>
        <dbReference type="EMBL" id="KAF9454824.1"/>
    </source>
</evidence>
<evidence type="ECO:0000256" key="5">
    <source>
        <dbReference type="ARBA" id="ARBA00022989"/>
    </source>
</evidence>
<evidence type="ECO:0000256" key="6">
    <source>
        <dbReference type="ARBA" id="ARBA00023054"/>
    </source>
</evidence>
<feature type="compositionally biased region" description="Low complexity" evidence="12">
    <location>
        <begin position="68"/>
        <end position="91"/>
    </location>
</feature>
<organism evidence="13 14">
    <name type="scientific">Macrolepiota fuliginosa MF-IS2</name>
    <dbReference type="NCBI Taxonomy" id="1400762"/>
    <lineage>
        <taxon>Eukaryota</taxon>
        <taxon>Fungi</taxon>
        <taxon>Dikarya</taxon>
        <taxon>Basidiomycota</taxon>
        <taxon>Agaricomycotina</taxon>
        <taxon>Agaricomycetes</taxon>
        <taxon>Agaricomycetidae</taxon>
        <taxon>Agaricales</taxon>
        <taxon>Agaricineae</taxon>
        <taxon>Agaricaceae</taxon>
        <taxon>Macrolepiota</taxon>
    </lineage>
</organism>
<feature type="compositionally biased region" description="Basic and acidic residues" evidence="12">
    <location>
        <begin position="36"/>
        <end position="49"/>
    </location>
</feature>
<comment type="subunit">
    <text evidence="10">Homooligomer.</text>
</comment>
<evidence type="ECO:0000256" key="2">
    <source>
        <dbReference type="ARBA" id="ARBA00022692"/>
    </source>
</evidence>
<protein>
    <recommendedName>
        <fullName evidence="10">Sensitive to high expression protein 9, mitochondrial</fullName>
    </recommendedName>
</protein>
<feature type="coiled-coil region" evidence="11">
    <location>
        <begin position="156"/>
        <end position="204"/>
    </location>
</feature>
<evidence type="ECO:0000256" key="10">
    <source>
        <dbReference type="RuleBase" id="RU364128"/>
    </source>
</evidence>
<dbReference type="GO" id="GO:0007007">
    <property type="term" value="P:inner mitochondrial membrane organization"/>
    <property type="evidence" value="ECO:0007669"/>
    <property type="project" value="TreeGrafter"/>
</dbReference>
<keyword evidence="3 10" id="KW-0999">Mitochondrion inner membrane</keyword>
<dbReference type="EMBL" id="MU151052">
    <property type="protein sequence ID" value="KAF9454824.1"/>
    <property type="molecule type" value="Genomic_DNA"/>
</dbReference>
<reference evidence="13" key="1">
    <citation type="submission" date="2020-11" db="EMBL/GenBank/DDBJ databases">
        <authorList>
            <consortium name="DOE Joint Genome Institute"/>
            <person name="Ahrendt S."/>
            <person name="Riley R."/>
            <person name="Andreopoulos W."/>
            <person name="Labutti K."/>
            <person name="Pangilinan J."/>
            <person name="Ruiz-Duenas F.J."/>
            <person name="Barrasa J.M."/>
            <person name="Sanchez-Garcia M."/>
            <person name="Camarero S."/>
            <person name="Miyauchi S."/>
            <person name="Serrano A."/>
            <person name="Linde D."/>
            <person name="Babiker R."/>
            <person name="Drula E."/>
            <person name="Ayuso-Fernandez I."/>
            <person name="Pacheco R."/>
            <person name="Padilla G."/>
            <person name="Ferreira P."/>
            <person name="Barriuso J."/>
            <person name="Kellner H."/>
            <person name="Castanera R."/>
            <person name="Alfaro M."/>
            <person name="Ramirez L."/>
            <person name="Pisabarro A.G."/>
            <person name="Kuo A."/>
            <person name="Tritt A."/>
            <person name="Lipzen A."/>
            <person name="He G."/>
            <person name="Yan M."/>
            <person name="Ng V."/>
            <person name="Cullen D."/>
            <person name="Martin F."/>
            <person name="Rosso M.-N."/>
            <person name="Henrissat B."/>
            <person name="Hibbett D."/>
            <person name="Martinez A.T."/>
            <person name="Grigoriev I.V."/>
        </authorList>
    </citation>
    <scope>NUCLEOTIDE SEQUENCE</scope>
    <source>
        <strain evidence="13">MF-IS2</strain>
    </source>
</reference>
<sequence>MLPVRSILSRRIVTRSYPTTWSRLNSTRPTGTQSHDALDQGKLEKDSSTKTENVIPLDSPPSPQESLSAESTPTPSAVSSSAKTSTPAPDATSDKPDSWKDLSAYDLEVVKQRIRDWTDQAAITLRERADDFTVQTKTTFSQLGAHLNKVTGYEGIDALKREVVDQEEKIKLTREAAKQAKLAYEQAVIQRSNSQREVNDLLQRKSLWTDSDVGRFTTLVRQDHLYEQEEVRAKAAVDETEAAVEREFTQLMKSILNRYHEEQVWSDKIRSASTYGSLAALGLNLLVFILAIVIVEPWKRKRLAQTFEAKIEELSRENAKRLEGSMKAIGEKFVEQEGLLGKVLDEIEVMRESAGRVGVVDVQRAIGEEKRGETPTEIVETPVPPERVVYLSIPGVPMSLPQRTFHLAAVGLGAFVLGVTAAAFVQ</sequence>
<comment type="similarity">
    <text evidence="1 10">Belongs to the SHE9 family.</text>
</comment>
<evidence type="ECO:0000256" key="7">
    <source>
        <dbReference type="ARBA" id="ARBA00023128"/>
    </source>
</evidence>
<dbReference type="InterPro" id="IPR008839">
    <property type="entry name" value="MDM33_fungi"/>
</dbReference>
<dbReference type="OrthoDB" id="5595506at2759"/>
<evidence type="ECO:0000313" key="14">
    <source>
        <dbReference type="Proteomes" id="UP000807342"/>
    </source>
</evidence>
<accession>A0A9P6CB66</accession>
<dbReference type="GO" id="GO:0005743">
    <property type="term" value="C:mitochondrial inner membrane"/>
    <property type="evidence" value="ECO:0007669"/>
    <property type="project" value="UniProtKB-SubCell"/>
</dbReference>
<evidence type="ECO:0000256" key="12">
    <source>
        <dbReference type="SAM" id="MobiDB-lite"/>
    </source>
</evidence>
<comment type="caution">
    <text evidence="13">The sequence shown here is derived from an EMBL/GenBank/DDBJ whole genome shotgun (WGS) entry which is preliminary data.</text>
</comment>
<gene>
    <name evidence="13" type="ORF">P691DRAFT_804184</name>
</gene>
<dbReference type="Pfam" id="PF05546">
    <property type="entry name" value="She9_MDM33"/>
    <property type="match status" value="1"/>
</dbReference>
<comment type="function">
    <text evidence="9">Required for the maintenance of the structure of the mitochondrial inner membrane. Involved in mitochondrial morphology. Causes growth arrest when highly overexpressed.</text>
</comment>
<feature type="transmembrane region" description="Helical" evidence="10">
    <location>
        <begin position="405"/>
        <end position="425"/>
    </location>
</feature>
<evidence type="ECO:0000256" key="9">
    <source>
        <dbReference type="ARBA" id="ARBA00024807"/>
    </source>
</evidence>
<name>A0A9P6CB66_9AGAR</name>
<evidence type="ECO:0000256" key="8">
    <source>
        <dbReference type="ARBA" id="ARBA00023136"/>
    </source>
</evidence>
<feature type="compositionally biased region" description="Polar residues" evidence="12">
    <location>
        <begin position="21"/>
        <end position="35"/>
    </location>
</feature>
<keyword evidence="5 10" id="KW-1133">Transmembrane helix</keyword>
<keyword evidence="2 10" id="KW-0812">Transmembrane</keyword>
<comment type="subcellular location">
    <subcellularLocation>
        <location evidence="10">Mitochondrion inner membrane</location>
        <topology evidence="10">Multi-pass membrane protein</topology>
    </subcellularLocation>
</comment>
<keyword evidence="7 10" id="KW-0496">Mitochondrion</keyword>
<feature type="region of interest" description="Disordered" evidence="12">
    <location>
        <begin position="21"/>
        <end position="99"/>
    </location>
</feature>
<dbReference type="PANTHER" id="PTHR31961:SF3">
    <property type="entry name" value="SENSITIVE TO HIGH EXPRESSION PROTEIN 9, MITOCHONDRIAL"/>
    <property type="match status" value="1"/>
</dbReference>
<dbReference type="PANTHER" id="PTHR31961">
    <property type="entry name" value="SENSITIVE TO HIGH EXPRESSION PROTEIN 9, MITOCHONDRIAL"/>
    <property type="match status" value="1"/>
</dbReference>
<keyword evidence="4 10" id="KW-0809">Transit peptide</keyword>
<feature type="transmembrane region" description="Helical" evidence="10">
    <location>
        <begin position="275"/>
        <end position="295"/>
    </location>
</feature>
<evidence type="ECO:0000256" key="1">
    <source>
        <dbReference type="ARBA" id="ARBA00007472"/>
    </source>
</evidence>
<proteinExistence type="inferred from homology"/>
<evidence type="ECO:0000256" key="4">
    <source>
        <dbReference type="ARBA" id="ARBA00022946"/>
    </source>
</evidence>
<evidence type="ECO:0000256" key="11">
    <source>
        <dbReference type="SAM" id="Coils"/>
    </source>
</evidence>
<keyword evidence="6 11" id="KW-0175">Coiled coil</keyword>